<dbReference type="RefSeq" id="XP_007926759.1">
    <property type="nucleotide sequence ID" value="XM_007928568.1"/>
</dbReference>
<evidence type="ECO:0000313" key="3">
    <source>
        <dbReference type="Proteomes" id="UP000016932"/>
    </source>
</evidence>
<feature type="region of interest" description="Disordered" evidence="1">
    <location>
        <begin position="12"/>
        <end position="31"/>
    </location>
</feature>
<dbReference type="EMBL" id="KB446558">
    <property type="protein sequence ID" value="EME83574.1"/>
    <property type="molecule type" value="Genomic_DNA"/>
</dbReference>
<organism evidence="2 3">
    <name type="scientific">Pseudocercospora fijiensis (strain CIRAD86)</name>
    <name type="common">Black leaf streak disease fungus</name>
    <name type="synonym">Mycosphaerella fijiensis</name>
    <dbReference type="NCBI Taxonomy" id="383855"/>
    <lineage>
        <taxon>Eukaryota</taxon>
        <taxon>Fungi</taxon>
        <taxon>Dikarya</taxon>
        <taxon>Ascomycota</taxon>
        <taxon>Pezizomycotina</taxon>
        <taxon>Dothideomycetes</taxon>
        <taxon>Dothideomycetidae</taxon>
        <taxon>Mycosphaerellales</taxon>
        <taxon>Mycosphaerellaceae</taxon>
        <taxon>Pseudocercospora</taxon>
    </lineage>
</organism>
<evidence type="ECO:0000313" key="2">
    <source>
        <dbReference type="EMBL" id="EME83574.1"/>
    </source>
</evidence>
<dbReference type="VEuPathDB" id="FungiDB:MYCFIDRAFT_175003"/>
<proteinExistence type="predicted"/>
<protein>
    <submittedName>
        <fullName evidence="2">Uncharacterized protein</fullName>
    </submittedName>
</protein>
<sequence>MRNVSNHPFLSRTLKGRIGKGANERMSTRNGSCTRSTLRTEILQDFEALSSKPKFQRIEIQIPIPFPLFFPNHNLPTTSPPLHTGYHTMHLTTLTLALVLSTATTIYSLPVPVPDPATLAVISEGAMKRGIEYFELSPSG</sequence>
<dbReference type="GeneID" id="19333296"/>
<gene>
    <name evidence="2" type="ORF">MYCFIDRAFT_175003</name>
</gene>
<reference evidence="2 3" key="1">
    <citation type="journal article" date="2012" name="PLoS Pathog.">
        <title>Diverse lifestyles and strategies of plant pathogenesis encoded in the genomes of eighteen Dothideomycetes fungi.</title>
        <authorList>
            <person name="Ohm R.A."/>
            <person name="Feau N."/>
            <person name="Henrissat B."/>
            <person name="Schoch C.L."/>
            <person name="Horwitz B.A."/>
            <person name="Barry K.W."/>
            <person name="Condon B.J."/>
            <person name="Copeland A.C."/>
            <person name="Dhillon B."/>
            <person name="Glaser F."/>
            <person name="Hesse C.N."/>
            <person name="Kosti I."/>
            <person name="LaButti K."/>
            <person name="Lindquist E.A."/>
            <person name="Lucas S."/>
            <person name="Salamov A.A."/>
            <person name="Bradshaw R.E."/>
            <person name="Ciuffetti L."/>
            <person name="Hamelin R.C."/>
            <person name="Kema G.H.J."/>
            <person name="Lawrence C."/>
            <person name="Scott J.A."/>
            <person name="Spatafora J.W."/>
            <person name="Turgeon B.G."/>
            <person name="de Wit P.J.G.M."/>
            <person name="Zhong S."/>
            <person name="Goodwin S.B."/>
            <person name="Grigoriev I.V."/>
        </authorList>
    </citation>
    <scope>NUCLEOTIDE SEQUENCE [LARGE SCALE GENOMIC DNA]</scope>
    <source>
        <strain evidence="2 3">CIRAD86</strain>
    </source>
</reference>
<dbReference type="Proteomes" id="UP000016932">
    <property type="component" value="Unassembled WGS sequence"/>
</dbReference>
<dbReference type="AlphaFoldDB" id="M2ZX57"/>
<dbReference type="KEGG" id="pfj:MYCFIDRAFT_175003"/>
<dbReference type="HOGENOM" id="CLU_1836003_0_0_1"/>
<keyword evidence="3" id="KW-1185">Reference proteome</keyword>
<evidence type="ECO:0000256" key="1">
    <source>
        <dbReference type="SAM" id="MobiDB-lite"/>
    </source>
</evidence>
<name>M2ZX57_PSEFD</name>
<accession>M2ZX57</accession>